<dbReference type="Proteomes" id="UP000800093">
    <property type="component" value="Unassembled WGS sequence"/>
</dbReference>
<reference evidence="2" key="1">
    <citation type="journal article" date="2020" name="Stud. Mycol.">
        <title>101 Dothideomycetes genomes: A test case for predicting lifestyles and emergence of pathogens.</title>
        <authorList>
            <person name="Haridas S."/>
            <person name="Albert R."/>
            <person name="Binder M."/>
            <person name="Bloem J."/>
            <person name="LaButti K."/>
            <person name="Salamov A."/>
            <person name="Andreopoulos B."/>
            <person name="Baker S."/>
            <person name="Barry K."/>
            <person name="Bills G."/>
            <person name="Bluhm B."/>
            <person name="Cannon C."/>
            <person name="Castanera R."/>
            <person name="Culley D."/>
            <person name="Daum C."/>
            <person name="Ezra D."/>
            <person name="Gonzalez J."/>
            <person name="Henrissat B."/>
            <person name="Kuo A."/>
            <person name="Liang C."/>
            <person name="Lipzen A."/>
            <person name="Lutzoni F."/>
            <person name="Magnuson J."/>
            <person name="Mondo S."/>
            <person name="Nolan M."/>
            <person name="Ohm R."/>
            <person name="Pangilinan J."/>
            <person name="Park H.-J."/>
            <person name="Ramirez L."/>
            <person name="Alfaro M."/>
            <person name="Sun H."/>
            <person name="Tritt A."/>
            <person name="Yoshinaga Y."/>
            <person name="Zwiers L.-H."/>
            <person name="Turgeon B."/>
            <person name="Goodwin S."/>
            <person name="Spatafora J."/>
            <person name="Crous P."/>
            <person name="Grigoriev I."/>
        </authorList>
    </citation>
    <scope>NUCLEOTIDE SEQUENCE [LARGE SCALE GENOMIC DNA]</scope>
    <source>
        <strain evidence="2">CBS 304.66</strain>
    </source>
</reference>
<protein>
    <submittedName>
        <fullName evidence="1">Efflux protein</fullName>
    </submittedName>
</protein>
<sequence>MSSSCTLLDVVNVKRYTDYCSSRRTSRLGDAEHTKSLKGVKDPDFLALGLGGTNLMAMLWAVAMGRRTVGVEMRGEPFLGVHWNIREDLYHQLGLIDQLMLERYGEEGIPRRDDGAILSLADCFYSSKTTGSNIRPEEIIDGYDTDHHIVGTIHHVEFIDDRYKNGRPQRVITELPPPLPPLFPDPSKIRSNMEDVLDGPSTFQASAFSIQAPLRRYLEKIERMDFAADRMPRVRVFANHRAVQEGSDGLIRQSDGRVQVRIEEIMEMDYKGTLKRIRMPGSDIIDIGVPKLFSIAEGAHSYDAERLGFAQYDVKVDHRDCQGSRVAQADYVAALMELLVDGRLRRRIASHFGPDGSESWLRQIAVGHEDDTEVAWVLVEVPDYMTFCPVEAGLVASDTCKETPQYFAAHQMLLYDFYMEQAALVLGMKEHELRKVEMVYGPKLFTLVERMGKDARVARNGVVAGDTFGNGHFMTSGGAMAGMIGHSSRFLSHFEAQNEGVDPETSIRNLADQIKKDTEAWLKVSATEFTQAIPINFGAERGLKIAAASEISKDARASAMGKGRRERKGLLPLDASDWRRLFLRNGIVYTKNLPSLSRFHPDVLKMQNEATAILEVRARL</sequence>
<keyword evidence="2" id="KW-1185">Reference proteome</keyword>
<dbReference type="OrthoDB" id="3665856at2759"/>
<evidence type="ECO:0000313" key="1">
    <source>
        <dbReference type="EMBL" id="KAF2257817.1"/>
    </source>
</evidence>
<dbReference type="AlphaFoldDB" id="A0A9P4MX38"/>
<dbReference type="EMBL" id="ML986840">
    <property type="protein sequence ID" value="KAF2257817.1"/>
    <property type="molecule type" value="Genomic_DNA"/>
</dbReference>
<gene>
    <name evidence="1" type="ORF">CC78DRAFT_622311</name>
</gene>
<proteinExistence type="predicted"/>
<name>A0A9P4MX38_9PLEO</name>
<organism evidence="1 2">
    <name type="scientific">Lojkania enalia</name>
    <dbReference type="NCBI Taxonomy" id="147567"/>
    <lineage>
        <taxon>Eukaryota</taxon>
        <taxon>Fungi</taxon>
        <taxon>Dikarya</taxon>
        <taxon>Ascomycota</taxon>
        <taxon>Pezizomycotina</taxon>
        <taxon>Dothideomycetes</taxon>
        <taxon>Pleosporomycetidae</taxon>
        <taxon>Pleosporales</taxon>
        <taxon>Pleosporales incertae sedis</taxon>
        <taxon>Lojkania</taxon>
    </lineage>
</organism>
<evidence type="ECO:0000313" key="2">
    <source>
        <dbReference type="Proteomes" id="UP000800093"/>
    </source>
</evidence>
<comment type="caution">
    <text evidence="1">The sequence shown here is derived from an EMBL/GenBank/DDBJ whole genome shotgun (WGS) entry which is preliminary data.</text>
</comment>
<accession>A0A9P4MX38</accession>